<comment type="caution">
    <text evidence="18">The sequence shown here is derived from an EMBL/GenBank/DDBJ whole genome shotgun (WGS) entry which is preliminary data.</text>
</comment>
<dbReference type="InterPro" id="IPR001762">
    <property type="entry name" value="Disintegrin_dom"/>
</dbReference>
<keyword evidence="11 15" id="KW-0472">Membrane</keyword>
<dbReference type="CDD" id="cd04270">
    <property type="entry name" value="ZnMc_TACE_like"/>
    <property type="match status" value="1"/>
</dbReference>
<evidence type="ECO:0000256" key="2">
    <source>
        <dbReference type="ARBA" id="ARBA00004479"/>
    </source>
</evidence>
<dbReference type="GO" id="GO:0006509">
    <property type="term" value="P:membrane protein ectodomain proteolysis"/>
    <property type="evidence" value="ECO:0007669"/>
    <property type="project" value="TreeGrafter"/>
</dbReference>
<accession>A0A9J6DI35</accession>
<evidence type="ECO:0000256" key="7">
    <source>
        <dbReference type="ARBA" id="ARBA00022801"/>
    </source>
</evidence>
<keyword evidence="7" id="KW-0378">Hydrolase</keyword>
<dbReference type="PROSITE" id="PS50214">
    <property type="entry name" value="DISINTEGRIN_2"/>
    <property type="match status" value="1"/>
</dbReference>
<feature type="compositionally biased region" description="Pro residues" evidence="14">
    <location>
        <begin position="725"/>
        <end position="739"/>
    </location>
</feature>
<evidence type="ECO:0000313" key="19">
    <source>
        <dbReference type="Proteomes" id="UP000821866"/>
    </source>
</evidence>
<evidence type="ECO:0000256" key="4">
    <source>
        <dbReference type="ARBA" id="ARBA00022692"/>
    </source>
</evidence>
<dbReference type="VEuPathDB" id="VectorBase:LOC119174711"/>
<keyword evidence="5" id="KW-0479">Metal-binding</keyword>
<evidence type="ECO:0000256" key="11">
    <source>
        <dbReference type="ARBA" id="ARBA00023136"/>
    </source>
</evidence>
<feature type="region of interest" description="Disordered" evidence="14">
    <location>
        <begin position="709"/>
        <end position="746"/>
    </location>
</feature>
<dbReference type="CDD" id="cd14246">
    <property type="entry name" value="ADAM17_MPD"/>
    <property type="match status" value="1"/>
</dbReference>
<dbReference type="Pfam" id="PF13688">
    <property type="entry name" value="Reprolysin_5"/>
    <property type="match status" value="1"/>
</dbReference>
<keyword evidence="10" id="KW-0482">Metalloprotease</keyword>
<evidence type="ECO:0000259" key="17">
    <source>
        <dbReference type="PROSITE" id="PS50215"/>
    </source>
</evidence>
<keyword evidence="8" id="KW-0862">Zinc</keyword>
<comment type="caution">
    <text evidence="13">Lacks conserved residue(s) required for the propagation of feature annotation.</text>
</comment>
<name>A0A9J6DI35_RHIMP</name>
<dbReference type="SUPFAM" id="SSF55486">
    <property type="entry name" value="Metalloproteases ('zincins'), catalytic domain"/>
    <property type="match status" value="1"/>
</dbReference>
<organism evidence="18 19">
    <name type="scientific">Rhipicephalus microplus</name>
    <name type="common">Cattle tick</name>
    <name type="synonym">Boophilus microplus</name>
    <dbReference type="NCBI Taxonomy" id="6941"/>
    <lineage>
        <taxon>Eukaryota</taxon>
        <taxon>Metazoa</taxon>
        <taxon>Ecdysozoa</taxon>
        <taxon>Arthropoda</taxon>
        <taxon>Chelicerata</taxon>
        <taxon>Arachnida</taxon>
        <taxon>Acari</taxon>
        <taxon>Parasitiformes</taxon>
        <taxon>Ixodida</taxon>
        <taxon>Ixodoidea</taxon>
        <taxon>Ixodidae</taxon>
        <taxon>Rhipicephalinae</taxon>
        <taxon>Rhipicephalus</taxon>
        <taxon>Boophilus</taxon>
    </lineage>
</organism>
<feature type="region of interest" description="Disordered" evidence="14">
    <location>
        <begin position="764"/>
        <end position="792"/>
    </location>
</feature>
<gene>
    <name evidence="18" type="ORF">HPB51_018733</name>
</gene>
<comment type="subcellular location">
    <subcellularLocation>
        <location evidence="2">Membrane</location>
        <topology evidence="2">Single-pass type I membrane protein</topology>
    </subcellularLocation>
</comment>
<evidence type="ECO:0000256" key="8">
    <source>
        <dbReference type="ARBA" id="ARBA00022833"/>
    </source>
</evidence>
<evidence type="ECO:0000256" key="12">
    <source>
        <dbReference type="ARBA" id="ARBA00023157"/>
    </source>
</evidence>
<evidence type="ECO:0000256" key="9">
    <source>
        <dbReference type="ARBA" id="ARBA00022989"/>
    </source>
</evidence>
<sequence length="854" mass="95950">MMFGHTLGHDLNDLFSKVQLPKLPDFSAKTIDQVGQQVSDLRHSITKRGTQPSKHKFNTIKEVSFRAHGRDFRLILNPTKGLLSAHFKAYTVDGSGNKRPVWVDQNQFYEGRVFGELVSNLDFEEAARNHEQSNQLSSRQFISAPAVVYVQRARHYNRDVNVTSVDAVSAVFKNGIDVLRELIRSVVREELQKLNGNPSTVSSLGEVVREEVRQAVREQQPQAQPVQATKYCGYVKENGNATEVTGDLSENLSHWNDGSSITSHVQKRQAMEPYHWEPVQTRCSLLLVADHRFYENMGGRNLKSTINFLITLIDRVNKIFLDTEWRDSDRHPGFRGMGFVIQEVMVHTEPTPVLRNEVHYNMAGVTWNVRDLLEASFILNHRWFCLAHLFTDQKFEGGILGLAYVGSPRRNSVGGICSPGYVKNGYTLYLNSGLSTSRNHYGQRVITREADLVTAHGHNWGSEHDPDLPECSPDSQRGGSYLMYTYSVSGYDPNNKKFSPCSVRSIRAVLLAKASKCFSKPEESFCGNSLVEEGEQCDAGLIGSEDSDPCCDEECRLKPNAKCRGKCRAGECMPYCETRGEVSCMCDTEVDACKRCCRPSHNATCKPTEPMEILRDGTPCIHGYCEKGKCEKTVQDIVERFWDIIEDIDINTVLKFLNDNIVGTVIVVSMIVWVPGSCLISYVFHAKWSFFALAPLIPLSTFQSLQPFRPPSDSSVKVVHISRRQPPPQPEPQPQPQPQPRTQLPLQTPSDEQVLAPTLRLPSRAPASSDYWQSPSSYASSERGGVHPSRYEGRLYARPSSVAEGANYSRHEPSDYYHHLPLHTQGYGRQGATSVSSDRPGSRSRQHIENYTAL</sequence>
<keyword evidence="3" id="KW-0645">Protease</keyword>
<proteinExistence type="predicted"/>
<dbReference type="PROSITE" id="PS50215">
    <property type="entry name" value="ADAM_MEPRO"/>
    <property type="match status" value="1"/>
</dbReference>
<reference evidence="18" key="1">
    <citation type="journal article" date="2020" name="Cell">
        <title>Large-Scale Comparative Analyses of Tick Genomes Elucidate Their Genetic Diversity and Vector Capacities.</title>
        <authorList>
            <consortium name="Tick Genome and Microbiome Consortium (TIGMIC)"/>
            <person name="Jia N."/>
            <person name="Wang J."/>
            <person name="Shi W."/>
            <person name="Du L."/>
            <person name="Sun Y."/>
            <person name="Zhan W."/>
            <person name="Jiang J.F."/>
            <person name="Wang Q."/>
            <person name="Zhang B."/>
            <person name="Ji P."/>
            <person name="Bell-Sakyi L."/>
            <person name="Cui X.M."/>
            <person name="Yuan T.T."/>
            <person name="Jiang B.G."/>
            <person name="Yang W.F."/>
            <person name="Lam T.T."/>
            <person name="Chang Q.C."/>
            <person name="Ding S.J."/>
            <person name="Wang X.J."/>
            <person name="Zhu J.G."/>
            <person name="Ruan X.D."/>
            <person name="Zhao L."/>
            <person name="Wei J.T."/>
            <person name="Ye R.Z."/>
            <person name="Que T.C."/>
            <person name="Du C.H."/>
            <person name="Zhou Y.H."/>
            <person name="Cheng J.X."/>
            <person name="Dai P.F."/>
            <person name="Guo W.B."/>
            <person name="Han X.H."/>
            <person name="Huang E.J."/>
            <person name="Li L.F."/>
            <person name="Wei W."/>
            <person name="Gao Y.C."/>
            <person name="Liu J.Z."/>
            <person name="Shao H.Z."/>
            <person name="Wang X."/>
            <person name="Wang C.C."/>
            <person name="Yang T.C."/>
            <person name="Huo Q.B."/>
            <person name="Li W."/>
            <person name="Chen H.Y."/>
            <person name="Chen S.E."/>
            <person name="Zhou L.G."/>
            <person name="Ni X.B."/>
            <person name="Tian J.H."/>
            <person name="Sheng Y."/>
            <person name="Liu T."/>
            <person name="Pan Y.S."/>
            <person name="Xia L.Y."/>
            <person name="Li J."/>
            <person name="Zhao F."/>
            <person name="Cao W.C."/>
        </authorList>
    </citation>
    <scope>NUCLEOTIDE SEQUENCE</scope>
    <source>
        <strain evidence="18">Rmic-2018</strain>
    </source>
</reference>
<dbReference type="InterPro" id="IPR024079">
    <property type="entry name" value="MetalloPept_cat_dom_sf"/>
</dbReference>
<evidence type="ECO:0000256" key="5">
    <source>
        <dbReference type="ARBA" id="ARBA00022723"/>
    </source>
</evidence>
<dbReference type="EMBL" id="JABSTU010000009">
    <property type="protein sequence ID" value="KAH8021884.1"/>
    <property type="molecule type" value="Genomic_DNA"/>
</dbReference>
<dbReference type="GO" id="GO:0046872">
    <property type="term" value="F:metal ion binding"/>
    <property type="evidence" value="ECO:0007669"/>
    <property type="project" value="UniProtKB-KW"/>
</dbReference>
<keyword evidence="6" id="KW-0732">Signal</keyword>
<dbReference type="Proteomes" id="UP000821866">
    <property type="component" value="Chromosome 7"/>
</dbReference>
<dbReference type="PANTHER" id="PTHR45702">
    <property type="entry name" value="ADAM10/ADAM17 METALLOPEPTIDASE FAMILY MEMBER"/>
    <property type="match status" value="1"/>
</dbReference>
<feature type="compositionally biased region" description="Polar residues" evidence="14">
    <location>
        <begin position="770"/>
        <end position="780"/>
    </location>
</feature>
<dbReference type="AlphaFoldDB" id="A0A9J6DI35"/>
<evidence type="ECO:0000256" key="3">
    <source>
        <dbReference type="ARBA" id="ARBA00022670"/>
    </source>
</evidence>
<dbReference type="InterPro" id="IPR034025">
    <property type="entry name" value="ADAM10_ADAM17"/>
</dbReference>
<feature type="domain" description="Disintegrin" evidence="16">
    <location>
        <begin position="523"/>
        <end position="609"/>
    </location>
</feature>
<evidence type="ECO:0000256" key="14">
    <source>
        <dbReference type="SAM" id="MobiDB-lite"/>
    </source>
</evidence>
<evidence type="ECO:0000256" key="1">
    <source>
        <dbReference type="ARBA" id="ARBA00001947"/>
    </source>
</evidence>
<keyword evidence="12" id="KW-1015">Disulfide bond</keyword>
<dbReference type="Gene3D" id="3.40.390.10">
    <property type="entry name" value="Collagenase (Catalytic Domain)"/>
    <property type="match status" value="1"/>
</dbReference>
<dbReference type="Gene3D" id="4.10.70.10">
    <property type="entry name" value="Disintegrin domain"/>
    <property type="match status" value="1"/>
</dbReference>
<comment type="cofactor">
    <cofactor evidence="1">
        <name>Zn(2+)</name>
        <dbReference type="ChEBI" id="CHEBI:29105"/>
    </cofactor>
</comment>
<dbReference type="InterPro" id="IPR032029">
    <property type="entry name" value="ADAM17_MPD"/>
</dbReference>
<protein>
    <submittedName>
        <fullName evidence="18">Uncharacterized protein</fullName>
    </submittedName>
</protein>
<reference evidence="18" key="2">
    <citation type="submission" date="2021-09" db="EMBL/GenBank/DDBJ databases">
        <authorList>
            <person name="Jia N."/>
            <person name="Wang J."/>
            <person name="Shi W."/>
            <person name="Du L."/>
            <person name="Sun Y."/>
            <person name="Zhan W."/>
            <person name="Jiang J."/>
            <person name="Wang Q."/>
            <person name="Zhang B."/>
            <person name="Ji P."/>
            <person name="Sakyi L.B."/>
            <person name="Cui X."/>
            <person name="Yuan T."/>
            <person name="Jiang B."/>
            <person name="Yang W."/>
            <person name="Lam T.T.-Y."/>
            <person name="Chang Q."/>
            <person name="Ding S."/>
            <person name="Wang X."/>
            <person name="Zhu J."/>
            <person name="Ruan X."/>
            <person name="Zhao L."/>
            <person name="Wei J."/>
            <person name="Que T."/>
            <person name="Du C."/>
            <person name="Cheng J."/>
            <person name="Dai P."/>
            <person name="Han X."/>
            <person name="Huang E."/>
            <person name="Gao Y."/>
            <person name="Liu J."/>
            <person name="Shao H."/>
            <person name="Ye R."/>
            <person name="Li L."/>
            <person name="Wei W."/>
            <person name="Wang X."/>
            <person name="Wang C."/>
            <person name="Huo Q."/>
            <person name="Li W."/>
            <person name="Guo W."/>
            <person name="Chen H."/>
            <person name="Chen S."/>
            <person name="Zhou L."/>
            <person name="Zhou L."/>
            <person name="Ni X."/>
            <person name="Tian J."/>
            <person name="Zhou Y."/>
            <person name="Sheng Y."/>
            <person name="Liu T."/>
            <person name="Pan Y."/>
            <person name="Xia L."/>
            <person name="Li J."/>
            <person name="Zhao F."/>
            <person name="Cao W."/>
        </authorList>
    </citation>
    <scope>NUCLEOTIDE SEQUENCE</scope>
    <source>
        <strain evidence="18">Rmic-2018</strain>
        <tissue evidence="18">Larvae</tissue>
    </source>
</reference>
<evidence type="ECO:0000259" key="16">
    <source>
        <dbReference type="PROSITE" id="PS50214"/>
    </source>
</evidence>
<evidence type="ECO:0000256" key="6">
    <source>
        <dbReference type="ARBA" id="ARBA00022729"/>
    </source>
</evidence>
<dbReference type="PANTHER" id="PTHR45702:SF6">
    <property type="entry name" value="DISINTEGRIN AND METALLOPROTEINASE DOMAIN-CONTAINING PROTEIN 17"/>
    <property type="match status" value="1"/>
</dbReference>
<evidence type="ECO:0000256" key="15">
    <source>
        <dbReference type="SAM" id="Phobius"/>
    </source>
</evidence>
<dbReference type="InterPro" id="IPR036436">
    <property type="entry name" value="Disintegrin_dom_sf"/>
</dbReference>
<dbReference type="Pfam" id="PF16698">
    <property type="entry name" value="ADAM17_MPD"/>
    <property type="match status" value="1"/>
</dbReference>
<dbReference type="InterPro" id="IPR051489">
    <property type="entry name" value="ADAM_Metalloproteinase"/>
</dbReference>
<evidence type="ECO:0000256" key="13">
    <source>
        <dbReference type="PROSITE-ProRule" id="PRU00276"/>
    </source>
</evidence>
<dbReference type="Gene3D" id="4.10.70.30">
    <property type="match status" value="1"/>
</dbReference>
<evidence type="ECO:0000256" key="10">
    <source>
        <dbReference type="ARBA" id="ARBA00023049"/>
    </source>
</evidence>
<feature type="region of interest" description="Disordered" evidence="14">
    <location>
        <begin position="822"/>
        <end position="854"/>
    </location>
</feature>
<feature type="transmembrane region" description="Helical" evidence="15">
    <location>
        <begin position="661"/>
        <end position="684"/>
    </location>
</feature>
<feature type="domain" description="Peptidase M12B" evidence="17">
    <location>
        <begin position="281"/>
        <end position="522"/>
    </location>
</feature>
<dbReference type="InterPro" id="IPR001590">
    <property type="entry name" value="Peptidase_M12B"/>
</dbReference>
<keyword evidence="4 15" id="KW-0812">Transmembrane</keyword>
<dbReference type="GO" id="GO:0004222">
    <property type="term" value="F:metalloendopeptidase activity"/>
    <property type="evidence" value="ECO:0007669"/>
    <property type="project" value="InterPro"/>
</dbReference>
<dbReference type="GO" id="GO:0007219">
    <property type="term" value="P:Notch signaling pathway"/>
    <property type="evidence" value="ECO:0007669"/>
    <property type="project" value="TreeGrafter"/>
</dbReference>
<keyword evidence="9 15" id="KW-1133">Transmembrane helix</keyword>
<dbReference type="GO" id="GO:0005886">
    <property type="term" value="C:plasma membrane"/>
    <property type="evidence" value="ECO:0007669"/>
    <property type="project" value="TreeGrafter"/>
</dbReference>
<evidence type="ECO:0000313" key="18">
    <source>
        <dbReference type="EMBL" id="KAH8021884.1"/>
    </source>
</evidence>
<keyword evidence="19" id="KW-1185">Reference proteome</keyword>